<evidence type="ECO:0008006" key="3">
    <source>
        <dbReference type="Google" id="ProtNLM"/>
    </source>
</evidence>
<accession>A0ABY6LVS0</accession>
<dbReference type="RefSeq" id="WP_264432150.1">
    <property type="nucleotide sequence ID" value="NZ_CP081495.1"/>
</dbReference>
<protein>
    <recommendedName>
        <fullName evidence="3">AsmA-like C-terminal domain-containing protein</fullName>
    </recommendedName>
</protein>
<keyword evidence="2" id="KW-1185">Reference proteome</keyword>
<reference evidence="1" key="1">
    <citation type="submission" date="2021-08" db="EMBL/GenBank/DDBJ databases">
        <title>Flavobacterium sp. strain CC-SYL302.</title>
        <authorList>
            <person name="Lin S.-Y."/>
            <person name="Lee T.-H."/>
            <person name="Young C.-C."/>
        </authorList>
    </citation>
    <scope>NUCLEOTIDE SEQUENCE</scope>
    <source>
        <strain evidence="1">CC-SYL302</strain>
    </source>
</reference>
<dbReference type="EMBL" id="CP081495">
    <property type="protein sequence ID" value="UYW00427.1"/>
    <property type="molecule type" value="Genomic_DNA"/>
</dbReference>
<evidence type="ECO:0000313" key="1">
    <source>
        <dbReference type="EMBL" id="UYW00427.1"/>
    </source>
</evidence>
<organism evidence="1 2">
    <name type="scientific">Flavobacterium agricola</name>
    <dbReference type="NCBI Taxonomy" id="2870839"/>
    <lineage>
        <taxon>Bacteria</taxon>
        <taxon>Pseudomonadati</taxon>
        <taxon>Bacteroidota</taxon>
        <taxon>Flavobacteriia</taxon>
        <taxon>Flavobacteriales</taxon>
        <taxon>Flavobacteriaceae</taxon>
        <taxon>Flavobacterium</taxon>
    </lineage>
</organism>
<gene>
    <name evidence="1" type="ORF">K5I29_07615</name>
</gene>
<evidence type="ECO:0000313" key="2">
    <source>
        <dbReference type="Proteomes" id="UP001163328"/>
    </source>
</evidence>
<name>A0ABY6LVS0_9FLAO</name>
<dbReference type="Proteomes" id="UP001163328">
    <property type="component" value="Chromosome"/>
</dbReference>
<proteinExistence type="predicted"/>
<sequence length="159" mass="18313">MSSKLLPGKYMQDRSQKPYIMADLKINNGSLSYKKLKDPLKNINIDFKSVIYNLNKSELEIDLKNLSFDLAGNKTQMHFYSKGYQKMQLKTEIQANLDLDRLTQTLNLQKNIFKGQLDLDLVANGTYAKGIRIQKNKIDTVITSIPKFTLNGTFKKRVF</sequence>